<comment type="catalytic activity">
    <reaction evidence="1 4">
        <text>[protein]-peptidylproline (omega=180) = [protein]-peptidylproline (omega=0)</text>
        <dbReference type="Rhea" id="RHEA:16237"/>
        <dbReference type="Rhea" id="RHEA-COMP:10747"/>
        <dbReference type="Rhea" id="RHEA-COMP:10748"/>
        <dbReference type="ChEBI" id="CHEBI:83833"/>
        <dbReference type="ChEBI" id="CHEBI:83834"/>
        <dbReference type="EC" id="5.2.1.8"/>
    </reaction>
</comment>
<name>A0AAN6DLR3_PICAN</name>
<keyword evidence="4" id="KW-0732">Signal</keyword>
<dbReference type="GO" id="GO:0003755">
    <property type="term" value="F:peptidyl-prolyl cis-trans isomerase activity"/>
    <property type="evidence" value="ECO:0007669"/>
    <property type="project" value="UniProtKB-UniRule"/>
</dbReference>
<comment type="function">
    <text evidence="4">PPIases accelerate the folding of proteins. It catalyzes the cis-trans isomerization of proline imidic peptide bonds in oligopeptides.</text>
</comment>
<evidence type="ECO:0000259" key="6">
    <source>
        <dbReference type="PROSITE" id="PS50072"/>
    </source>
</evidence>
<dbReference type="PANTHER" id="PTHR11071:SF561">
    <property type="entry name" value="PEPTIDYL-PROLYL CIS-TRANS ISOMERASE D-RELATED"/>
    <property type="match status" value="1"/>
</dbReference>
<dbReference type="GO" id="GO:0000324">
    <property type="term" value="C:fungal-type vacuole"/>
    <property type="evidence" value="ECO:0007669"/>
    <property type="project" value="TreeGrafter"/>
</dbReference>
<keyword evidence="3 4" id="KW-0413">Isomerase</keyword>
<protein>
    <recommendedName>
        <fullName evidence="4">Peptidyl-prolyl cis-trans isomerase</fullName>
        <shortName evidence="4">PPIase</shortName>
        <ecNumber evidence="4">5.2.1.8</ecNumber>
    </recommendedName>
</protein>
<dbReference type="GeneID" id="66125486"/>
<feature type="region of interest" description="Disordered" evidence="5">
    <location>
        <begin position="195"/>
        <end position="234"/>
    </location>
</feature>
<dbReference type="Gene3D" id="2.40.100.10">
    <property type="entry name" value="Cyclophilin-like"/>
    <property type="match status" value="1"/>
</dbReference>
<dbReference type="InterPro" id="IPR020892">
    <property type="entry name" value="Cyclophilin-type_PPIase_CS"/>
</dbReference>
<dbReference type="GO" id="GO:0006457">
    <property type="term" value="P:protein folding"/>
    <property type="evidence" value="ECO:0007669"/>
    <property type="project" value="InterPro"/>
</dbReference>
<evidence type="ECO:0000256" key="5">
    <source>
        <dbReference type="SAM" id="MobiDB-lite"/>
    </source>
</evidence>
<dbReference type="Pfam" id="PF00160">
    <property type="entry name" value="Pro_isomerase"/>
    <property type="match status" value="1"/>
</dbReference>
<evidence type="ECO:0000313" key="8">
    <source>
        <dbReference type="Proteomes" id="UP001196530"/>
    </source>
</evidence>
<dbReference type="SUPFAM" id="SSF50891">
    <property type="entry name" value="Cyclophilin-like"/>
    <property type="match status" value="1"/>
</dbReference>
<feature type="chain" id="PRO_5042673318" description="Peptidyl-prolyl cis-trans isomerase" evidence="4">
    <location>
        <begin position="22"/>
        <end position="234"/>
    </location>
</feature>
<dbReference type="EC" id="5.2.1.8" evidence="4"/>
<dbReference type="PROSITE" id="PS00170">
    <property type="entry name" value="CSA_PPIASE_1"/>
    <property type="match status" value="1"/>
</dbReference>
<comment type="similarity">
    <text evidence="4">Belongs to the cyclophilin-type PPIase family.</text>
</comment>
<comment type="caution">
    <text evidence="7">The sequence shown here is derived from an EMBL/GenBank/DDBJ whole genome shotgun (WGS) entry which is preliminary data.</text>
</comment>
<keyword evidence="2 4" id="KW-0697">Rotamase</keyword>
<dbReference type="PRINTS" id="PR00153">
    <property type="entry name" value="CSAPPISMRASE"/>
</dbReference>
<evidence type="ECO:0000313" key="7">
    <source>
        <dbReference type="EMBL" id="KAG7821351.1"/>
    </source>
</evidence>
<dbReference type="EMBL" id="JAHLUX010000002">
    <property type="protein sequence ID" value="KAG7821351.1"/>
    <property type="molecule type" value="Genomic_DNA"/>
</dbReference>
<proteinExistence type="inferred from homology"/>
<dbReference type="PANTHER" id="PTHR11071">
    <property type="entry name" value="PEPTIDYL-PROLYL CIS-TRANS ISOMERASE"/>
    <property type="match status" value="1"/>
</dbReference>
<dbReference type="InterPro" id="IPR029000">
    <property type="entry name" value="Cyclophilin-like_dom_sf"/>
</dbReference>
<feature type="signal peptide" evidence="4">
    <location>
        <begin position="1"/>
        <end position="21"/>
    </location>
</feature>
<dbReference type="RefSeq" id="XP_043061894.1">
    <property type="nucleotide sequence ID" value="XM_043201800.1"/>
</dbReference>
<evidence type="ECO:0000256" key="3">
    <source>
        <dbReference type="ARBA" id="ARBA00023235"/>
    </source>
</evidence>
<evidence type="ECO:0000256" key="1">
    <source>
        <dbReference type="ARBA" id="ARBA00000971"/>
    </source>
</evidence>
<dbReference type="InterPro" id="IPR002130">
    <property type="entry name" value="Cyclophilin-type_PPIase_dom"/>
</dbReference>
<feature type="compositionally biased region" description="Basic and acidic residues" evidence="5">
    <location>
        <begin position="212"/>
        <end position="234"/>
    </location>
</feature>
<dbReference type="GO" id="GO:0005783">
    <property type="term" value="C:endoplasmic reticulum"/>
    <property type="evidence" value="ECO:0007669"/>
    <property type="project" value="TreeGrafter"/>
</dbReference>
<sequence>MQHTKLLFLLCLTAITLTANAVDPAFTHRITLEIQQNDEYLGNLTLGLFGSVVPKTVMNFYQLSETHYTNTTFHRVIDGFMIQGGDFENHDGTGGYSIYGKSQGSLPDENFTLKHDRVGRLSMANSGPNTAGSQFFITSAPAEFLDGKHVVFGQLIDGFETLGAIQRVAKDIEDRPLTNVTISSVRREVMDDQMDDYTETAKHQNSTPTEGLENRESSQDLKPVLEEKPWRDKV</sequence>
<evidence type="ECO:0000256" key="2">
    <source>
        <dbReference type="ARBA" id="ARBA00023110"/>
    </source>
</evidence>
<accession>A0AAN6DLR3</accession>
<dbReference type="AlphaFoldDB" id="A0AAN6DLR3"/>
<organism evidence="7 8">
    <name type="scientific">Pichia angusta</name>
    <name type="common">Yeast</name>
    <name type="synonym">Hansenula polymorpha</name>
    <dbReference type="NCBI Taxonomy" id="870730"/>
    <lineage>
        <taxon>Eukaryota</taxon>
        <taxon>Fungi</taxon>
        <taxon>Dikarya</taxon>
        <taxon>Ascomycota</taxon>
        <taxon>Saccharomycotina</taxon>
        <taxon>Pichiomycetes</taxon>
        <taxon>Pichiales</taxon>
        <taxon>Pichiaceae</taxon>
        <taxon>Ogataea</taxon>
    </lineage>
</organism>
<reference evidence="7" key="1">
    <citation type="journal article" date="2021" name="G3 (Bethesda)">
        <title>Genomic diversity, chromosomal rearrangements, and interspecies hybridization in the ogataea polymorpha species complex.</title>
        <authorList>
            <person name="Hanson S.J."/>
            <person name="Cinneide E.O."/>
            <person name="Salzberg L.I."/>
            <person name="Wolfe K.H."/>
            <person name="McGowan J."/>
            <person name="Fitzpatrick D.A."/>
            <person name="Matlin K."/>
        </authorList>
    </citation>
    <scope>NUCLEOTIDE SEQUENCE</scope>
    <source>
        <strain evidence="7">61-244</strain>
    </source>
</reference>
<dbReference type="FunFam" id="2.40.100.10:FF:000025">
    <property type="entry name" value="Peptidyl-prolyl cis-trans isomerase CYP19-2"/>
    <property type="match status" value="1"/>
</dbReference>
<dbReference type="GO" id="GO:0016018">
    <property type="term" value="F:cyclosporin A binding"/>
    <property type="evidence" value="ECO:0007669"/>
    <property type="project" value="TreeGrafter"/>
</dbReference>
<dbReference type="PROSITE" id="PS50072">
    <property type="entry name" value="CSA_PPIASE_2"/>
    <property type="match status" value="1"/>
</dbReference>
<dbReference type="Proteomes" id="UP001196530">
    <property type="component" value="Unassembled WGS sequence"/>
</dbReference>
<feature type="domain" description="PPIase cyclophilin-type" evidence="6">
    <location>
        <begin position="31"/>
        <end position="187"/>
    </location>
</feature>
<gene>
    <name evidence="7" type="ORF">KL928_001435</name>
</gene>
<evidence type="ECO:0000256" key="4">
    <source>
        <dbReference type="RuleBase" id="RU363019"/>
    </source>
</evidence>